<evidence type="ECO:0000256" key="1">
    <source>
        <dbReference type="ARBA" id="ARBA00010748"/>
    </source>
</evidence>
<comment type="caution">
    <text evidence="6">The sequence shown here is derived from an EMBL/GenBank/DDBJ whole genome shotgun (WGS) entry which is preliminary data.</text>
</comment>
<dbReference type="GO" id="GO:0008270">
    <property type="term" value="F:zinc ion binding"/>
    <property type="evidence" value="ECO:0007669"/>
    <property type="project" value="UniProtKB-UniRule"/>
</dbReference>
<keyword evidence="3 5" id="KW-0479">Metal-binding</keyword>
<evidence type="ECO:0000256" key="4">
    <source>
        <dbReference type="ARBA" id="ARBA00022833"/>
    </source>
</evidence>
<dbReference type="PIRSF" id="PIRSF004761">
    <property type="entry name" value="Hydrgn_mat_HypA"/>
    <property type="match status" value="1"/>
</dbReference>
<keyword evidence="2 5" id="KW-0533">Nickel</keyword>
<gene>
    <name evidence="5" type="primary">hypA</name>
    <name evidence="6" type="ORF">Z051_14425</name>
</gene>
<dbReference type="PATRIC" id="fig|1441923.3.peg.3154"/>
<dbReference type="Pfam" id="PF01155">
    <property type="entry name" value="HypA"/>
    <property type="match status" value="1"/>
</dbReference>
<dbReference type="HAMAP" id="MF_00213">
    <property type="entry name" value="HypA_HybF"/>
    <property type="match status" value="1"/>
</dbReference>
<dbReference type="Proteomes" id="UP000037712">
    <property type="component" value="Unassembled WGS sequence"/>
</dbReference>
<organism evidence="6 7">
    <name type="scientific">Rhodococcus rhodochrous KG-21</name>
    <dbReference type="NCBI Taxonomy" id="1441923"/>
    <lineage>
        <taxon>Bacteria</taxon>
        <taxon>Bacillati</taxon>
        <taxon>Actinomycetota</taxon>
        <taxon>Actinomycetes</taxon>
        <taxon>Mycobacteriales</taxon>
        <taxon>Nocardiaceae</taxon>
        <taxon>Rhodococcus</taxon>
    </lineage>
</organism>
<dbReference type="AlphaFoldDB" id="A0A0M8PM44"/>
<accession>A0A0M8PM44</accession>
<comment type="function">
    <text evidence="5">Involved in the maturation of [NiFe] hydrogenases. Required for nickel insertion into the metal center of the hydrogenase.</text>
</comment>
<dbReference type="Gene3D" id="3.30.2320.80">
    <property type="match status" value="1"/>
</dbReference>
<dbReference type="PROSITE" id="PS01249">
    <property type="entry name" value="HYPA"/>
    <property type="match status" value="1"/>
</dbReference>
<feature type="binding site" evidence="5">
    <location>
        <position position="70"/>
    </location>
    <ligand>
        <name>Zn(2+)</name>
        <dbReference type="ChEBI" id="CHEBI:29105"/>
    </ligand>
</feature>
<dbReference type="RefSeq" id="WP_054373288.1">
    <property type="nucleotide sequence ID" value="NZ_AZYO01000036.1"/>
</dbReference>
<evidence type="ECO:0000256" key="3">
    <source>
        <dbReference type="ARBA" id="ARBA00022723"/>
    </source>
</evidence>
<dbReference type="InterPro" id="IPR020538">
    <property type="entry name" value="Hydgase_Ni_incorp_HypA/HybF_CS"/>
</dbReference>
<dbReference type="PANTHER" id="PTHR34535:SF3">
    <property type="entry name" value="HYDROGENASE MATURATION FACTOR HYPA"/>
    <property type="match status" value="1"/>
</dbReference>
<evidence type="ECO:0000313" key="7">
    <source>
        <dbReference type="Proteomes" id="UP000037712"/>
    </source>
</evidence>
<proteinExistence type="inferred from homology"/>
<feature type="binding site" evidence="5">
    <location>
        <position position="73"/>
    </location>
    <ligand>
        <name>Zn(2+)</name>
        <dbReference type="ChEBI" id="CHEBI:29105"/>
    </ligand>
</feature>
<reference evidence="7" key="2">
    <citation type="submission" date="2015-01" db="EMBL/GenBank/DDBJ databases">
        <title>Draft genome sequence of potential hydrocarbon metabolising strain of Rhodococcus rhodochrous.</title>
        <authorList>
            <person name="Aggarwal R.K."/>
            <person name="Dawar C."/>
        </authorList>
    </citation>
    <scope>NUCLEOTIDE SEQUENCE [LARGE SCALE GENOMIC DNA]</scope>
    <source>
        <strain evidence="7">KG-21</strain>
    </source>
</reference>
<keyword evidence="4 5" id="KW-0862">Zinc</keyword>
<sequence>MHELSIAQSVVDAVCEHAGDRRVHSVRVAVGALCAVIPDSMLFCFELVTVGTVAEGARLDIETPAGVGQCRDCGAEFALLDPILLCSCGSADVEVRSGRELRIVSMEVS</sequence>
<evidence type="ECO:0000256" key="5">
    <source>
        <dbReference type="HAMAP-Rule" id="MF_00213"/>
    </source>
</evidence>
<evidence type="ECO:0000313" key="6">
    <source>
        <dbReference type="EMBL" id="KOS55482.1"/>
    </source>
</evidence>
<dbReference type="EMBL" id="AZYO01000036">
    <property type="protein sequence ID" value="KOS55482.1"/>
    <property type="molecule type" value="Genomic_DNA"/>
</dbReference>
<feature type="binding site" evidence="5">
    <location>
        <position position="2"/>
    </location>
    <ligand>
        <name>Ni(2+)</name>
        <dbReference type="ChEBI" id="CHEBI:49786"/>
    </ligand>
</feature>
<comment type="similarity">
    <text evidence="1 5">Belongs to the HypA/HybF family.</text>
</comment>
<name>A0A0M8PM44_RHORH</name>
<dbReference type="PANTHER" id="PTHR34535">
    <property type="entry name" value="HYDROGENASE MATURATION FACTOR HYPA"/>
    <property type="match status" value="1"/>
</dbReference>
<dbReference type="GO" id="GO:0016151">
    <property type="term" value="F:nickel cation binding"/>
    <property type="evidence" value="ECO:0007669"/>
    <property type="project" value="UniProtKB-UniRule"/>
</dbReference>
<dbReference type="InterPro" id="IPR000688">
    <property type="entry name" value="HypA/HybF"/>
</dbReference>
<protein>
    <recommendedName>
        <fullName evidence="5">Hydrogenase maturation factor HypA</fullName>
    </recommendedName>
</protein>
<feature type="binding site" evidence="5">
    <location>
        <position position="88"/>
    </location>
    <ligand>
        <name>Zn(2+)</name>
        <dbReference type="ChEBI" id="CHEBI:29105"/>
    </ligand>
</feature>
<feature type="binding site" evidence="5">
    <location>
        <position position="86"/>
    </location>
    <ligand>
        <name>Zn(2+)</name>
        <dbReference type="ChEBI" id="CHEBI:29105"/>
    </ligand>
</feature>
<dbReference type="GO" id="GO:0051604">
    <property type="term" value="P:protein maturation"/>
    <property type="evidence" value="ECO:0007669"/>
    <property type="project" value="InterPro"/>
</dbReference>
<evidence type="ECO:0000256" key="2">
    <source>
        <dbReference type="ARBA" id="ARBA00022596"/>
    </source>
</evidence>
<reference evidence="6 7" key="1">
    <citation type="journal article" date="2015" name="Genome Announc.">
        <title>Draft Genome Sequence of Rhodococcus rhodochrous Strain KG-21, a Soil Isolate from Oil Fields of Krishna-Godavari Basin, India.</title>
        <authorList>
            <person name="Dawar C."/>
            <person name="Aggarwal R.K."/>
        </authorList>
    </citation>
    <scope>NUCLEOTIDE SEQUENCE [LARGE SCALE GENOMIC DNA]</scope>
    <source>
        <strain evidence="6 7">KG-21</strain>
    </source>
</reference>